<feature type="compositionally biased region" description="Acidic residues" evidence="3">
    <location>
        <begin position="193"/>
        <end position="207"/>
    </location>
</feature>
<dbReference type="Pfam" id="PF10187">
    <property type="entry name" value="FAM192A_Fyv6_N"/>
    <property type="match status" value="1"/>
</dbReference>
<dbReference type="InterPro" id="IPR039845">
    <property type="entry name" value="FAM192A"/>
</dbReference>
<dbReference type="GO" id="GO:0005634">
    <property type="term" value="C:nucleus"/>
    <property type="evidence" value="ECO:0000318"/>
    <property type="project" value="GO_Central"/>
</dbReference>
<reference evidence="5 6" key="1">
    <citation type="journal article" date="2014" name="Nat. Commun.">
        <title>Klebsormidium flaccidum genome reveals primary factors for plant terrestrial adaptation.</title>
        <authorList>
            <person name="Hori K."/>
            <person name="Maruyama F."/>
            <person name="Fujisawa T."/>
            <person name="Togashi T."/>
            <person name="Yamamoto N."/>
            <person name="Seo M."/>
            <person name="Sato S."/>
            <person name="Yamada T."/>
            <person name="Mori H."/>
            <person name="Tajima N."/>
            <person name="Moriyama T."/>
            <person name="Ikeuchi M."/>
            <person name="Watanabe M."/>
            <person name="Wada H."/>
            <person name="Kobayashi K."/>
            <person name="Saito M."/>
            <person name="Masuda T."/>
            <person name="Sasaki-Sekimoto Y."/>
            <person name="Mashiguchi K."/>
            <person name="Awai K."/>
            <person name="Shimojima M."/>
            <person name="Masuda S."/>
            <person name="Iwai M."/>
            <person name="Nobusawa T."/>
            <person name="Narise T."/>
            <person name="Kondo S."/>
            <person name="Saito H."/>
            <person name="Sato R."/>
            <person name="Murakawa M."/>
            <person name="Ihara Y."/>
            <person name="Oshima-Yamada Y."/>
            <person name="Ohtaka K."/>
            <person name="Satoh M."/>
            <person name="Sonobe K."/>
            <person name="Ishii M."/>
            <person name="Ohtani R."/>
            <person name="Kanamori-Sato M."/>
            <person name="Honoki R."/>
            <person name="Miyazaki D."/>
            <person name="Mochizuki H."/>
            <person name="Umetsu J."/>
            <person name="Higashi K."/>
            <person name="Shibata D."/>
            <person name="Kamiya Y."/>
            <person name="Sato N."/>
            <person name="Nakamura Y."/>
            <person name="Tabata S."/>
            <person name="Ida S."/>
            <person name="Kurokawa K."/>
            <person name="Ohta H."/>
        </authorList>
    </citation>
    <scope>NUCLEOTIDE SEQUENCE [LARGE SCALE GENOMIC DNA]</scope>
    <source>
        <strain evidence="5 6">NIES-2285</strain>
    </source>
</reference>
<gene>
    <name evidence="5" type="ORF">KFL_006030020</name>
</gene>
<protein>
    <recommendedName>
        <fullName evidence="4">FAM192A/Fyv6 N-terminal domain-containing protein</fullName>
    </recommendedName>
</protein>
<evidence type="ECO:0000313" key="5">
    <source>
        <dbReference type="EMBL" id="GAQ90119.1"/>
    </source>
</evidence>
<keyword evidence="6" id="KW-1185">Reference proteome</keyword>
<dbReference type="InterPro" id="IPR019331">
    <property type="entry name" value="FAM192A/Fyv6_N"/>
</dbReference>
<feature type="domain" description="FAM192A/Fyv6 N-terminal" evidence="4">
    <location>
        <begin position="27"/>
        <end position="99"/>
    </location>
</feature>
<name>A0A1Y1IL09_KLENI</name>
<dbReference type="EMBL" id="DF237552">
    <property type="protein sequence ID" value="GAQ90119.1"/>
    <property type="molecule type" value="Genomic_DNA"/>
</dbReference>
<organism evidence="5 6">
    <name type="scientific">Klebsormidium nitens</name>
    <name type="common">Green alga</name>
    <name type="synonym">Ulothrix nitens</name>
    <dbReference type="NCBI Taxonomy" id="105231"/>
    <lineage>
        <taxon>Eukaryota</taxon>
        <taxon>Viridiplantae</taxon>
        <taxon>Streptophyta</taxon>
        <taxon>Klebsormidiophyceae</taxon>
        <taxon>Klebsormidiales</taxon>
        <taxon>Klebsormidiaceae</taxon>
        <taxon>Klebsormidium</taxon>
    </lineage>
</organism>
<dbReference type="AlphaFoldDB" id="A0A1Y1IL09"/>
<keyword evidence="2" id="KW-0539">Nucleus</keyword>
<evidence type="ECO:0000256" key="3">
    <source>
        <dbReference type="SAM" id="MobiDB-lite"/>
    </source>
</evidence>
<dbReference type="Proteomes" id="UP000054558">
    <property type="component" value="Unassembled WGS sequence"/>
</dbReference>
<dbReference type="PANTHER" id="PTHR13495">
    <property type="entry name" value="NEFA-INTERACTING NUCLEAR PROTEIN NIP30"/>
    <property type="match status" value="1"/>
</dbReference>
<evidence type="ECO:0000256" key="1">
    <source>
        <dbReference type="ARBA" id="ARBA00004123"/>
    </source>
</evidence>
<dbReference type="STRING" id="105231.A0A1Y1IL09"/>
<evidence type="ECO:0000259" key="4">
    <source>
        <dbReference type="Pfam" id="PF10187"/>
    </source>
</evidence>
<dbReference type="OrthoDB" id="75807at2759"/>
<accession>A0A1Y1IL09</accession>
<evidence type="ECO:0000256" key="2">
    <source>
        <dbReference type="ARBA" id="ARBA00023242"/>
    </source>
</evidence>
<dbReference type="OMA" id="NWEMSKR"/>
<feature type="compositionally biased region" description="Basic and acidic residues" evidence="3">
    <location>
        <begin position="166"/>
        <end position="176"/>
    </location>
</feature>
<dbReference type="PANTHER" id="PTHR13495:SF0">
    <property type="entry name" value="PSME3-INTERACTING PROTEIN"/>
    <property type="match status" value="1"/>
</dbReference>
<proteinExistence type="predicted"/>
<evidence type="ECO:0000313" key="6">
    <source>
        <dbReference type="Proteomes" id="UP000054558"/>
    </source>
</evidence>
<comment type="subcellular location">
    <subcellularLocation>
        <location evidence="1">Nucleus</location>
    </subcellularLocation>
</comment>
<feature type="region of interest" description="Disordered" evidence="3">
    <location>
        <begin position="149"/>
        <end position="207"/>
    </location>
</feature>
<sequence>MGDEGRMMNFVSEKQLDELKAARGGRPEDGTVAVDKPLWEILKANKEVKDAEWTEKHRHKTQKALDEDEVHFLDAVDLHQREQEKLQRDAEAQELASFQAALLEKQLGTEITPVQKQRSLKGGEPVKMVKRPAEKPLAVLASMVKLKPQPKKLKAEQVDTGSLRQVRGELEKDGQALREQTVQSGLLGLQDYKDDDDEDSENEEGPS</sequence>